<dbReference type="PANTHER" id="PTHR11108:SF1">
    <property type="entry name" value="FERROCHELATASE, MITOCHONDRIAL"/>
    <property type="match status" value="1"/>
</dbReference>
<dbReference type="Gene3D" id="3.40.50.1400">
    <property type="match status" value="2"/>
</dbReference>
<evidence type="ECO:0000256" key="1">
    <source>
        <dbReference type="ARBA" id="ARBA00007718"/>
    </source>
</evidence>
<evidence type="ECO:0000256" key="7">
    <source>
        <dbReference type="HAMAP-Rule" id="MF_00323"/>
    </source>
</evidence>
<dbReference type="SUPFAM" id="SSF53800">
    <property type="entry name" value="Chelatase"/>
    <property type="match status" value="1"/>
</dbReference>
<dbReference type="Pfam" id="PF00762">
    <property type="entry name" value="Ferrochelatase"/>
    <property type="match status" value="1"/>
</dbReference>
<accession>A0ABV8MUF5</accession>
<comment type="catalytic activity">
    <reaction evidence="6">
        <text>Fe-coproporphyrin III + 2 H(+) = coproporphyrin III + Fe(2+)</text>
        <dbReference type="Rhea" id="RHEA:49572"/>
        <dbReference type="ChEBI" id="CHEBI:15378"/>
        <dbReference type="ChEBI" id="CHEBI:29033"/>
        <dbReference type="ChEBI" id="CHEBI:68438"/>
        <dbReference type="ChEBI" id="CHEBI:131725"/>
        <dbReference type="EC" id="4.99.1.9"/>
    </reaction>
    <physiologicalReaction direction="right-to-left" evidence="6">
        <dbReference type="Rhea" id="RHEA:49574"/>
    </physiologicalReaction>
</comment>
<comment type="subcellular location">
    <subcellularLocation>
        <location evidence="7 8">Cytoplasm</location>
    </subcellularLocation>
</comment>
<comment type="function">
    <text evidence="7 8">Catalyzes the ferrous insertion into protoporphyrin IX.</text>
</comment>
<evidence type="ECO:0000313" key="9">
    <source>
        <dbReference type="EMBL" id="MFC4160994.1"/>
    </source>
</evidence>
<dbReference type="CDD" id="cd03411">
    <property type="entry name" value="Ferrochelatase_N"/>
    <property type="match status" value="1"/>
</dbReference>
<evidence type="ECO:0000256" key="3">
    <source>
        <dbReference type="ARBA" id="ARBA00023133"/>
    </source>
</evidence>
<dbReference type="Proteomes" id="UP001595791">
    <property type="component" value="Unassembled WGS sequence"/>
</dbReference>
<dbReference type="InterPro" id="IPR019772">
    <property type="entry name" value="Ferrochelatase_AS"/>
</dbReference>
<name>A0ABV8MUF5_9NEIS</name>
<evidence type="ECO:0000256" key="6">
    <source>
        <dbReference type="ARBA" id="ARBA00024536"/>
    </source>
</evidence>
<keyword evidence="5 7" id="KW-0627">Porphyrin biosynthesis</keyword>
<reference evidence="10" key="1">
    <citation type="journal article" date="2019" name="Int. J. Syst. Evol. Microbiol.">
        <title>The Global Catalogue of Microorganisms (GCM) 10K type strain sequencing project: providing services to taxonomists for standard genome sequencing and annotation.</title>
        <authorList>
            <consortium name="The Broad Institute Genomics Platform"/>
            <consortium name="The Broad Institute Genome Sequencing Center for Infectious Disease"/>
            <person name="Wu L."/>
            <person name="Ma J."/>
        </authorList>
    </citation>
    <scope>NUCLEOTIDE SEQUENCE [LARGE SCALE GENOMIC DNA]</scope>
    <source>
        <strain evidence="10">LMG 29894</strain>
    </source>
</reference>
<evidence type="ECO:0000256" key="4">
    <source>
        <dbReference type="ARBA" id="ARBA00023239"/>
    </source>
</evidence>
<comment type="pathway">
    <text evidence="7 8">Porphyrin-containing compound metabolism; protoheme biosynthesis; protoheme from protoporphyrin-IX: step 1/1.</text>
</comment>
<dbReference type="InterPro" id="IPR033659">
    <property type="entry name" value="Ferrochelatase_N"/>
</dbReference>
<evidence type="ECO:0000313" key="10">
    <source>
        <dbReference type="Proteomes" id="UP001595791"/>
    </source>
</evidence>
<dbReference type="EC" id="4.98.1.1" evidence="7 8"/>
<dbReference type="CDD" id="cd00419">
    <property type="entry name" value="Ferrochelatase_C"/>
    <property type="match status" value="1"/>
</dbReference>
<keyword evidence="3 7" id="KW-0350">Heme biosynthesis</keyword>
<organism evidence="9 10">
    <name type="scientific">Chitinimonas lacunae</name>
    <dbReference type="NCBI Taxonomy" id="1963018"/>
    <lineage>
        <taxon>Bacteria</taxon>
        <taxon>Pseudomonadati</taxon>
        <taxon>Pseudomonadota</taxon>
        <taxon>Betaproteobacteria</taxon>
        <taxon>Neisseriales</taxon>
        <taxon>Chitinibacteraceae</taxon>
        <taxon>Chitinimonas</taxon>
    </lineage>
</organism>
<keyword evidence="2 7" id="KW-0408">Iron</keyword>
<keyword evidence="7 8" id="KW-0963">Cytoplasm</keyword>
<keyword evidence="4 7" id="KW-0456">Lyase</keyword>
<evidence type="ECO:0000256" key="5">
    <source>
        <dbReference type="ARBA" id="ARBA00023244"/>
    </source>
</evidence>
<feature type="binding site" evidence="7">
    <location>
        <position position="210"/>
    </location>
    <ligand>
        <name>Fe(2+)</name>
        <dbReference type="ChEBI" id="CHEBI:29033"/>
    </ligand>
</feature>
<dbReference type="InterPro" id="IPR033644">
    <property type="entry name" value="Ferrochelatase_C"/>
</dbReference>
<dbReference type="RefSeq" id="WP_378166430.1">
    <property type="nucleotide sequence ID" value="NZ_JBHSBU010000001.1"/>
</dbReference>
<dbReference type="PROSITE" id="PS00534">
    <property type="entry name" value="FERROCHELATASE"/>
    <property type="match status" value="1"/>
</dbReference>
<comment type="caution">
    <text evidence="9">The sequence shown here is derived from an EMBL/GenBank/DDBJ whole genome shotgun (WGS) entry which is preliminary data.</text>
</comment>
<dbReference type="EMBL" id="JBHSBU010000001">
    <property type="protein sequence ID" value="MFC4160994.1"/>
    <property type="molecule type" value="Genomic_DNA"/>
</dbReference>
<dbReference type="NCBIfam" id="TIGR00109">
    <property type="entry name" value="hemH"/>
    <property type="match status" value="1"/>
</dbReference>
<protein>
    <recommendedName>
        <fullName evidence="7 8">Ferrochelatase</fullName>
        <ecNumber evidence="7 8">4.98.1.1</ecNumber>
    </recommendedName>
    <alternativeName>
        <fullName evidence="7">Heme synthase</fullName>
    </alternativeName>
    <alternativeName>
        <fullName evidence="7">Protoheme ferro-lyase</fullName>
    </alternativeName>
</protein>
<keyword evidence="7" id="KW-0479">Metal-binding</keyword>
<sequence length="367" mass="40985">MAYQTEPPFRHDQTARTAILLINLGTPAAPTAAAVRPYLRQFLSDPRVIEIPRPLWLPILYGAILTTRPAKSAAKYATIWGRDGSPLAVYTRNQAKLLQGYLGDRFKQPIRVDYAMRYGEPNIAARIMALKSEGCERLLVLPLYPQYAGSSTGSAMDAVYAAMQTLRNPPELRLIKHFHDHPAYIEALARRIETHWQRNRQGDHLLMSFHGVPRFTLSKGDPYHCECHKTARLLAERLGLPTTRYSVAFQSRFGRAEWLKPYTSAVLAELGKQKVGKLDVVCPGFISDCLETLEEIAIEGKADFLRHGGGDYRYIPALNAEPDAISALASVIVPHLGGWLDPNWNADADAKLSRERANRAKQMGASQ</sequence>
<keyword evidence="10" id="KW-1185">Reference proteome</keyword>
<feature type="binding site" evidence="7">
    <location>
        <position position="291"/>
    </location>
    <ligand>
        <name>Fe(2+)</name>
        <dbReference type="ChEBI" id="CHEBI:29033"/>
    </ligand>
</feature>
<proteinExistence type="inferred from homology"/>
<dbReference type="HAMAP" id="MF_00323">
    <property type="entry name" value="Ferrochelatase"/>
    <property type="match status" value="1"/>
</dbReference>
<dbReference type="PANTHER" id="PTHR11108">
    <property type="entry name" value="FERROCHELATASE"/>
    <property type="match status" value="1"/>
</dbReference>
<evidence type="ECO:0000256" key="8">
    <source>
        <dbReference type="RuleBase" id="RU000607"/>
    </source>
</evidence>
<gene>
    <name evidence="7 9" type="primary">hemH</name>
    <name evidence="9" type="ORF">ACFOW7_16790</name>
</gene>
<comment type="similarity">
    <text evidence="1 7 8">Belongs to the ferrochelatase family.</text>
</comment>
<dbReference type="InterPro" id="IPR001015">
    <property type="entry name" value="Ferrochelatase"/>
</dbReference>
<comment type="catalytic activity">
    <reaction evidence="7 8">
        <text>heme b + 2 H(+) = protoporphyrin IX + Fe(2+)</text>
        <dbReference type="Rhea" id="RHEA:22584"/>
        <dbReference type="ChEBI" id="CHEBI:15378"/>
        <dbReference type="ChEBI" id="CHEBI:29033"/>
        <dbReference type="ChEBI" id="CHEBI:57306"/>
        <dbReference type="ChEBI" id="CHEBI:60344"/>
        <dbReference type="EC" id="4.98.1.1"/>
    </reaction>
</comment>
<evidence type="ECO:0000256" key="2">
    <source>
        <dbReference type="ARBA" id="ARBA00023004"/>
    </source>
</evidence>